<dbReference type="Proteomes" id="UP000007437">
    <property type="component" value="Chromosome"/>
</dbReference>
<sequence length="54" mass="6296">MIVQASSLHADFFQRSTEVIKHGGVVRQGGLYDSRFKDDRLFHPLFILYQKSKK</sequence>
<accession>E5ATH1</accession>
<dbReference type="EMBL" id="FR687359">
    <property type="protein sequence ID" value="CBW75845.1"/>
    <property type="molecule type" value="Genomic_DNA"/>
</dbReference>
<name>E5ATH1_MYCRK</name>
<proteinExistence type="predicted"/>
<evidence type="ECO:0000313" key="1">
    <source>
        <dbReference type="EMBL" id="CBW75845.1"/>
    </source>
</evidence>
<dbReference type="HOGENOM" id="CLU_3041317_0_0_4"/>
<reference evidence="1 2" key="1">
    <citation type="journal article" date="2011" name="J. Bacteriol.">
        <title>Complete genome sequence of Burkholderia rhizoxinica, an endosymbiont of Rhizopus microsporus.</title>
        <authorList>
            <person name="Lackner G."/>
            <person name="Moebius N."/>
            <person name="Partida-Martinez L."/>
            <person name="Hertweck C."/>
        </authorList>
    </citation>
    <scope>NUCLEOTIDE SEQUENCE [LARGE SCALE GENOMIC DNA]</scope>
    <source>
        <strain evidence="2">DSM 19002 / CIP 109453 / HKI 454</strain>
    </source>
</reference>
<dbReference type="STRING" id="882378.RBRH_01437"/>
<dbReference type="KEGG" id="brh:RBRH_01437"/>
<protein>
    <submittedName>
        <fullName evidence="1">Uncharacterized protein</fullName>
    </submittedName>
</protein>
<evidence type="ECO:0000313" key="2">
    <source>
        <dbReference type="Proteomes" id="UP000007437"/>
    </source>
</evidence>
<organism evidence="1 2">
    <name type="scientific">Mycetohabitans rhizoxinica (strain DSM 19002 / CIP 109453 / HKI 454)</name>
    <name type="common">Paraburkholderia rhizoxinica</name>
    <dbReference type="NCBI Taxonomy" id="882378"/>
    <lineage>
        <taxon>Bacteria</taxon>
        <taxon>Pseudomonadati</taxon>
        <taxon>Pseudomonadota</taxon>
        <taxon>Betaproteobacteria</taxon>
        <taxon>Burkholderiales</taxon>
        <taxon>Burkholderiaceae</taxon>
        <taxon>Mycetohabitans</taxon>
    </lineage>
</organism>
<dbReference type="AlphaFoldDB" id="E5ATH1"/>
<gene>
    <name evidence="1" type="ordered locus">RBRH_01437</name>
</gene>